<keyword evidence="3 6" id="KW-0812">Transmembrane</keyword>
<keyword evidence="9" id="KW-1185">Reference proteome</keyword>
<name>A0ABW3C1H6_SPHXN</name>
<comment type="caution">
    <text evidence="8">The sequence shown here is derived from an EMBL/GenBank/DDBJ whole genome shotgun (WGS) entry which is preliminary data.</text>
</comment>
<evidence type="ECO:0000313" key="8">
    <source>
        <dbReference type="EMBL" id="MFD0848306.1"/>
    </source>
</evidence>
<dbReference type="InterPro" id="IPR007267">
    <property type="entry name" value="GtrA_DPMS_TM"/>
</dbReference>
<evidence type="ECO:0000256" key="2">
    <source>
        <dbReference type="ARBA" id="ARBA00009399"/>
    </source>
</evidence>
<dbReference type="InterPro" id="IPR051401">
    <property type="entry name" value="GtrA_CellWall_Glycosyl"/>
</dbReference>
<dbReference type="RefSeq" id="WP_381488861.1">
    <property type="nucleotide sequence ID" value="NZ_JBHTIK010000005.1"/>
</dbReference>
<dbReference type="EMBL" id="JBHTIK010000005">
    <property type="protein sequence ID" value="MFD0848306.1"/>
    <property type="molecule type" value="Genomic_DNA"/>
</dbReference>
<comment type="subcellular location">
    <subcellularLocation>
        <location evidence="1">Membrane</location>
        <topology evidence="1">Multi-pass membrane protein</topology>
    </subcellularLocation>
</comment>
<evidence type="ECO:0000313" key="9">
    <source>
        <dbReference type="Proteomes" id="UP001597124"/>
    </source>
</evidence>
<gene>
    <name evidence="8" type="ORF">ACFQ00_08220</name>
</gene>
<dbReference type="PANTHER" id="PTHR38459:SF1">
    <property type="entry name" value="PROPHAGE BACTOPRENOL-LINKED GLUCOSE TRANSLOCASE HOMOLOG"/>
    <property type="match status" value="1"/>
</dbReference>
<feature type="transmembrane region" description="Helical" evidence="6">
    <location>
        <begin position="74"/>
        <end position="97"/>
    </location>
</feature>
<feature type="domain" description="GtrA/DPMS transmembrane" evidence="7">
    <location>
        <begin position="11"/>
        <end position="123"/>
    </location>
</feature>
<protein>
    <submittedName>
        <fullName evidence="8">GtrA family protein</fullName>
    </submittedName>
</protein>
<comment type="similarity">
    <text evidence="2">Belongs to the GtrA family.</text>
</comment>
<dbReference type="PANTHER" id="PTHR38459">
    <property type="entry name" value="PROPHAGE BACTOPRENOL-LINKED GLUCOSE TRANSLOCASE HOMOLOG"/>
    <property type="match status" value="1"/>
</dbReference>
<accession>A0ABW3C1H6</accession>
<feature type="transmembrane region" description="Helical" evidence="6">
    <location>
        <begin position="36"/>
        <end position="54"/>
    </location>
</feature>
<organism evidence="8 9">
    <name type="scientific">Sphingosinicella xenopeptidilytica</name>
    <dbReference type="NCBI Taxonomy" id="364098"/>
    <lineage>
        <taxon>Bacteria</taxon>
        <taxon>Pseudomonadati</taxon>
        <taxon>Pseudomonadota</taxon>
        <taxon>Alphaproteobacteria</taxon>
        <taxon>Sphingomonadales</taxon>
        <taxon>Sphingosinicellaceae</taxon>
        <taxon>Sphingosinicella</taxon>
    </lineage>
</organism>
<evidence type="ECO:0000259" key="7">
    <source>
        <dbReference type="Pfam" id="PF04138"/>
    </source>
</evidence>
<evidence type="ECO:0000256" key="6">
    <source>
        <dbReference type="SAM" id="Phobius"/>
    </source>
</evidence>
<dbReference type="Proteomes" id="UP001597124">
    <property type="component" value="Unassembled WGS sequence"/>
</dbReference>
<keyword evidence="4 6" id="KW-1133">Transmembrane helix</keyword>
<evidence type="ECO:0000256" key="1">
    <source>
        <dbReference type="ARBA" id="ARBA00004141"/>
    </source>
</evidence>
<reference evidence="9" key="1">
    <citation type="journal article" date="2019" name="Int. J. Syst. Evol. Microbiol.">
        <title>The Global Catalogue of Microorganisms (GCM) 10K type strain sequencing project: providing services to taxonomists for standard genome sequencing and annotation.</title>
        <authorList>
            <consortium name="The Broad Institute Genomics Platform"/>
            <consortium name="The Broad Institute Genome Sequencing Center for Infectious Disease"/>
            <person name="Wu L."/>
            <person name="Ma J."/>
        </authorList>
    </citation>
    <scope>NUCLEOTIDE SEQUENCE [LARGE SCALE GENOMIC DNA]</scope>
    <source>
        <strain evidence="9">CCUG 52537</strain>
    </source>
</reference>
<sequence length="125" mass="13120">MKARLREGAAFLAVGGTAFVLGAASLEALVRAGVSPYAAQVPALGLAILTTWMGNRRWTFRVDAPPTRREFLRYVGASLGGLVVNAATFSTLTYAGLPTTPAFAAATVAAMGFNFLGYKFAVFAR</sequence>
<evidence type="ECO:0000256" key="3">
    <source>
        <dbReference type="ARBA" id="ARBA00022692"/>
    </source>
</evidence>
<evidence type="ECO:0000256" key="5">
    <source>
        <dbReference type="ARBA" id="ARBA00023136"/>
    </source>
</evidence>
<proteinExistence type="inferred from homology"/>
<evidence type="ECO:0000256" key="4">
    <source>
        <dbReference type="ARBA" id="ARBA00022989"/>
    </source>
</evidence>
<keyword evidence="5 6" id="KW-0472">Membrane</keyword>
<feature type="transmembrane region" description="Helical" evidence="6">
    <location>
        <begin position="103"/>
        <end position="124"/>
    </location>
</feature>
<dbReference type="Pfam" id="PF04138">
    <property type="entry name" value="GtrA_DPMS_TM"/>
    <property type="match status" value="1"/>
</dbReference>